<gene>
    <name evidence="14" type="ORF">D0Q02_16050</name>
</gene>
<keyword evidence="6" id="KW-0547">Nucleotide-binding</keyword>
<dbReference type="RefSeq" id="WP_117228797.1">
    <property type="nucleotide sequence ID" value="NZ_QVFU01000015.1"/>
</dbReference>
<dbReference type="SMART" id="SM00382">
    <property type="entry name" value="AAA"/>
    <property type="match status" value="1"/>
</dbReference>
<dbReference type="Pfam" id="PF00664">
    <property type="entry name" value="ABC_membrane"/>
    <property type="match status" value="1"/>
</dbReference>
<dbReference type="SUPFAM" id="SSF52540">
    <property type="entry name" value="P-loop containing nucleoside triphosphate hydrolases"/>
    <property type="match status" value="1"/>
</dbReference>
<comment type="similarity">
    <text evidence="10">Belongs to the ABC transporter superfamily. Siderophore-Fe(3+) uptake transporter (SIUT) (TC 3.A.1.21) family.</text>
</comment>
<dbReference type="InterPro" id="IPR036640">
    <property type="entry name" value="ABC1_TM_sf"/>
</dbReference>
<dbReference type="InterPro" id="IPR017871">
    <property type="entry name" value="ABC_transporter-like_CS"/>
</dbReference>
<dbReference type="GO" id="GO:0140359">
    <property type="term" value="F:ABC-type transporter activity"/>
    <property type="evidence" value="ECO:0007669"/>
    <property type="project" value="InterPro"/>
</dbReference>
<proteinExistence type="inferred from homology"/>
<feature type="domain" description="ABC transmembrane type-1" evidence="13">
    <location>
        <begin position="19"/>
        <end position="295"/>
    </location>
</feature>
<keyword evidence="5 11" id="KW-0812">Transmembrane</keyword>
<keyword evidence="15" id="KW-1185">Reference proteome</keyword>
<evidence type="ECO:0000259" key="13">
    <source>
        <dbReference type="PROSITE" id="PS50929"/>
    </source>
</evidence>
<dbReference type="GO" id="GO:0016887">
    <property type="term" value="F:ATP hydrolysis activity"/>
    <property type="evidence" value="ECO:0007669"/>
    <property type="project" value="InterPro"/>
</dbReference>
<accession>A0A372FYJ5</accession>
<dbReference type="AlphaFoldDB" id="A0A372FYJ5"/>
<evidence type="ECO:0000256" key="7">
    <source>
        <dbReference type="ARBA" id="ARBA00022840"/>
    </source>
</evidence>
<keyword evidence="9 11" id="KW-0472">Membrane</keyword>
<dbReference type="SUPFAM" id="SSF90123">
    <property type="entry name" value="ABC transporter transmembrane region"/>
    <property type="match status" value="1"/>
</dbReference>
<name>A0A372FYJ5_9ACTN</name>
<dbReference type="InterPro" id="IPR027417">
    <property type="entry name" value="P-loop_NTPase"/>
</dbReference>
<evidence type="ECO:0000256" key="4">
    <source>
        <dbReference type="ARBA" id="ARBA00022519"/>
    </source>
</evidence>
<feature type="domain" description="ABC transporter" evidence="12">
    <location>
        <begin position="331"/>
        <end position="566"/>
    </location>
</feature>
<keyword evidence="7 14" id="KW-0067">ATP-binding</keyword>
<reference evidence="14 15" key="1">
    <citation type="submission" date="2018-08" db="EMBL/GenBank/DDBJ databases">
        <title>Verrucosispora craniellae sp. nov., isolated from a marine sponge in the South China Sea.</title>
        <authorList>
            <person name="Li L."/>
            <person name="Lin H.W."/>
        </authorList>
    </citation>
    <scope>NUCLEOTIDE SEQUENCE [LARGE SCALE GENOMIC DNA]</scope>
    <source>
        <strain evidence="14 15">LHW63014</strain>
    </source>
</reference>
<dbReference type="Gene3D" id="3.40.50.300">
    <property type="entry name" value="P-loop containing nucleotide triphosphate hydrolases"/>
    <property type="match status" value="1"/>
</dbReference>
<keyword evidence="2" id="KW-0813">Transport</keyword>
<dbReference type="EMBL" id="QVFU01000015">
    <property type="protein sequence ID" value="RFS45606.1"/>
    <property type="molecule type" value="Genomic_DNA"/>
</dbReference>
<dbReference type="OrthoDB" id="9806127at2"/>
<dbReference type="PROSITE" id="PS50929">
    <property type="entry name" value="ABC_TM1F"/>
    <property type="match status" value="1"/>
</dbReference>
<feature type="transmembrane region" description="Helical" evidence="11">
    <location>
        <begin position="158"/>
        <end position="177"/>
    </location>
</feature>
<dbReference type="Gene3D" id="1.20.1560.10">
    <property type="entry name" value="ABC transporter type 1, transmembrane domain"/>
    <property type="match status" value="1"/>
</dbReference>
<evidence type="ECO:0000256" key="5">
    <source>
        <dbReference type="ARBA" id="ARBA00022692"/>
    </source>
</evidence>
<comment type="subcellular location">
    <subcellularLocation>
        <location evidence="1">Cell inner membrane</location>
        <topology evidence="1">Multi-pass membrane protein</topology>
    </subcellularLocation>
</comment>
<dbReference type="Proteomes" id="UP000262621">
    <property type="component" value="Unassembled WGS sequence"/>
</dbReference>
<keyword evidence="8 11" id="KW-1133">Transmembrane helix</keyword>
<evidence type="ECO:0000256" key="11">
    <source>
        <dbReference type="SAM" id="Phobius"/>
    </source>
</evidence>
<evidence type="ECO:0000256" key="1">
    <source>
        <dbReference type="ARBA" id="ARBA00004429"/>
    </source>
</evidence>
<dbReference type="GO" id="GO:0005886">
    <property type="term" value="C:plasma membrane"/>
    <property type="evidence" value="ECO:0007669"/>
    <property type="project" value="UniProtKB-SubCell"/>
</dbReference>
<evidence type="ECO:0000256" key="6">
    <source>
        <dbReference type="ARBA" id="ARBA00022741"/>
    </source>
</evidence>
<evidence type="ECO:0000256" key="9">
    <source>
        <dbReference type="ARBA" id="ARBA00023136"/>
    </source>
</evidence>
<dbReference type="PANTHER" id="PTHR24221:SF646">
    <property type="entry name" value="HAEMOLYSIN SECRETION ATP-BINDING PROTEIN"/>
    <property type="match status" value="1"/>
</dbReference>
<evidence type="ECO:0000256" key="2">
    <source>
        <dbReference type="ARBA" id="ARBA00022448"/>
    </source>
</evidence>
<dbReference type="InterPro" id="IPR003439">
    <property type="entry name" value="ABC_transporter-like_ATP-bd"/>
</dbReference>
<dbReference type="PANTHER" id="PTHR24221">
    <property type="entry name" value="ATP-BINDING CASSETTE SUB-FAMILY B"/>
    <property type="match status" value="1"/>
</dbReference>
<dbReference type="GO" id="GO:0034040">
    <property type="term" value="F:ATPase-coupled lipid transmembrane transporter activity"/>
    <property type="evidence" value="ECO:0007669"/>
    <property type="project" value="TreeGrafter"/>
</dbReference>
<dbReference type="GO" id="GO:0005524">
    <property type="term" value="F:ATP binding"/>
    <property type="evidence" value="ECO:0007669"/>
    <property type="project" value="UniProtKB-KW"/>
</dbReference>
<evidence type="ECO:0000259" key="12">
    <source>
        <dbReference type="PROSITE" id="PS50893"/>
    </source>
</evidence>
<sequence length="573" mass="60672">MFLNSRLLSLARPVRGWIVLVLLVRLAITATRVAQAVLLARIVVDVIGGTTAWRDLVTPLSWLAALLAGRAVLEWLVAIVTEQTAHVTVRRLRERVFTRLLELGPGHLTGRRTGETKAAVVDGVEAMAPFYSGYLPGVVHSLTAPLAIVGYLTTVDVWVALIAFVAVVFSVVAPLLLEESRRDSSGRVWQRLGDFEAEFVDTIQGLPTLKAFGVISRRRALIGDQADRIRVAVMRELRISLANAGLLSVGTVGGGVALLIYAVSASLEPYPLVLILFLSAELFRPIADLARLLHDAFGAIGAARSIGELLEATPAAPEPAGRPASPVRATLSLDGVTLTYPGRDRPAVDGLTLQVDEGETVAVVGPSGAGKSTLVTLILRFLDPDAGVIRIGGHDLRALPSDVLRETVSLVAQDTYLFHGTVAENIALGWPGAQRPEIEAAAVAAGVHDFIADLPQGYDTPTGERGAQLSGGQRQRIAIARAVLKDAPILVLDEATSSVDAANEAAVQAALDRITSGRTTLIIAHRLSTIRAADRIIVLHHGRIGESGTHESLMAAGGLYAQLVSAQAEGVPR</sequence>
<dbReference type="PROSITE" id="PS00211">
    <property type="entry name" value="ABC_TRANSPORTER_1"/>
    <property type="match status" value="1"/>
</dbReference>
<keyword evidence="3" id="KW-1003">Cell membrane</keyword>
<evidence type="ECO:0000313" key="15">
    <source>
        <dbReference type="Proteomes" id="UP000262621"/>
    </source>
</evidence>
<dbReference type="FunFam" id="3.40.50.300:FF:000221">
    <property type="entry name" value="Multidrug ABC transporter ATP-binding protein"/>
    <property type="match status" value="1"/>
</dbReference>
<evidence type="ECO:0000256" key="10">
    <source>
        <dbReference type="ARBA" id="ARBA00023455"/>
    </source>
</evidence>
<feature type="transmembrane region" description="Helical" evidence="11">
    <location>
        <begin position="134"/>
        <end position="152"/>
    </location>
</feature>
<evidence type="ECO:0000256" key="8">
    <source>
        <dbReference type="ARBA" id="ARBA00022989"/>
    </source>
</evidence>
<dbReference type="PROSITE" id="PS50893">
    <property type="entry name" value="ABC_TRANSPORTER_2"/>
    <property type="match status" value="1"/>
</dbReference>
<feature type="transmembrane region" description="Helical" evidence="11">
    <location>
        <begin position="60"/>
        <end position="81"/>
    </location>
</feature>
<dbReference type="Pfam" id="PF00005">
    <property type="entry name" value="ABC_tran"/>
    <property type="match status" value="1"/>
</dbReference>
<organism evidence="14 15">
    <name type="scientific">Micromonospora craniellae</name>
    <dbReference type="NCBI Taxonomy" id="2294034"/>
    <lineage>
        <taxon>Bacteria</taxon>
        <taxon>Bacillati</taxon>
        <taxon>Actinomycetota</taxon>
        <taxon>Actinomycetes</taxon>
        <taxon>Micromonosporales</taxon>
        <taxon>Micromonosporaceae</taxon>
        <taxon>Micromonospora</taxon>
    </lineage>
</organism>
<keyword evidence="4" id="KW-0997">Cell inner membrane</keyword>
<comment type="caution">
    <text evidence="14">The sequence shown here is derived from an EMBL/GenBank/DDBJ whole genome shotgun (WGS) entry which is preliminary data.</text>
</comment>
<dbReference type="InterPro" id="IPR039421">
    <property type="entry name" value="Type_1_exporter"/>
</dbReference>
<protein>
    <submittedName>
        <fullName evidence="14">ABC transporter ATP-binding protein</fullName>
    </submittedName>
</protein>
<dbReference type="InterPro" id="IPR011527">
    <property type="entry name" value="ABC1_TM_dom"/>
</dbReference>
<evidence type="ECO:0000313" key="14">
    <source>
        <dbReference type="EMBL" id="RFS45606.1"/>
    </source>
</evidence>
<dbReference type="InterPro" id="IPR003593">
    <property type="entry name" value="AAA+_ATPase"/>
</dbReference>
<feature type="transmembrane region" description="Helical" evidence="11">
    <location>
        <begin position="244"/>
        <end position="263"/>
    </location>
</feature>
<evidence type="ECO:0000256" key="3">
    <source>
        <dbReference type="ARBA" id="ARBA00022475"/>
    </source>
</evidence>